<proteinExistence type="predicted"/>
<evidence type="ECO:0000313" key="2">
    <source>
        <dbReference type="Proteomes" id="UP001221898"/>
    </source>
</evidence>
<dbReference type="EMBL" id="JAINUG010000001">
    <property type="protein sequence ID" value="KAJ8419079.1"/>
    <property type="molecule type" value="Genomic_DNA"/>
</dbReference>
<dbReference type="Proteomes" id="UP001221898">
    <property type="component" value="Unassembled WGS sequence"/>
</dbReference>
<protein>
    <submittedName>
        <fullName evidence="1">Uncharacterized protein</fullName>
    </submittedName>
</protein>
<name>A0AAD7TDQ1_9TELE</name>
<dbReference type="AlphaFoldDB" id="A0AAD7TDQ1"/>
<evidence type="ECO:0000313" key="1">
    <source>
        <dbReference type="EMBL" id="KAJ8419079.1"/>
    </source>
</evidence>
<sequence length="98" mass="10436">MGSGKITRCGARICAINIAIRSVSAGDSLRLAWPVAHSAGFGDVFKRTQSLTRCHSQPQGGPVHTGVAVWRPRHTPDPGPNFAPLHSPASYYRTGPFA</sequence>
<accession>A0AAD7TDQ1</accession>
<organism evidence="1 2">
    <name type="scientific">Aldrovandia affinis</name>
    <dbReference type="NCBI Taxonomy" id="143900"/>
    <lineage>
        <taxon>Eukaryota</taxon>
        <taxon>Metazoa</taxon>
        <taxon>Chordata</taxon>
        <taxon>Craniata</taxon>
        <taxon>Vertebrata</taxon>
        <taxon>Euteleostomi</taxon>
        <taxon>Actinopterygii</taxon>
        <taxon>Neopterygii</taxon>
        <taxon>Teleostei</taxon>
        <taxon>Notacanthiformes</taxon>
        <taxon>Halosauridae</taxon>
        <taxon>Aldrovandia</taxon>
    </lineage>
</organism>
<gene>
    <name evidence="1" type="ORF">AAFF_G00005780</name>
</gene>
<comment type="caution">
    <text evidence="1">The sequence shown here is derived from an EMBL/GenBank/DDBJ whole genome shotgun (WGS) entry which is preliminary data.</text>
</comment>
<keyword evidence="2" id="KW-1185">Reference proteome</keyword>
<reference evidence="1" key="1">
    <citation type="journal article" date="2023" name="Science">
        <title>Genome structures resolve the early diversification of teleost fishes.</title>
        <authorList>
            <person name="Parey E."/>
            <person name="Louis A."/>
            <person name="Montfort J."/>
            <person name="Bouchez O."/>
            <person name="Roques C."/>
            <person name="Iampietro C."/>
            <person name="Lluch J."/>
            <person name="Castinel A."/>
            <person name="Donnadieu C."/>
            <person name="Desvignes T."/>
            <person name="Floi Bucao C."/>
            <person name="Jouanno E."/>
            <person name="Wen M."/>
            <person name="Mejri S."/>
            <person name="Dirks R."/>
            <person name="Jansen H."/>
            <person name="Henkel C."/>
            <person name="Chen W.J."/>
            <person name="Zahm M."/>
            <person name="Cabau C."/>
            <person name="Klopp C."/>
            <person name="Thompson A.W."/>
            <person name="Robinson-Rechavi M."/>
            <person name="Braasch I."/>
            <person name="Lecointre G."/>
            <person name="Bobe J."/>
            <person name="Postlethwait J.H."/>
            <person name="Berthelot C."/>
            <person name="Roest Crollius H."/>
            <person name="Guiguen Y."/>
        </authorList>
    </citation>
    <scope>NUCLEOTIDE SEQUENCE</scope>
    <source>
        <strain evidence="1">NC1722</strain>
    </source>
</reference>